<reference evidence="1 2" key="1">
    <citation type="submission" date="2019-09" db="EMBL/GenBank/DDBJ databases">
        <title>Draft genome sequence of various Type strains from the CCUG.</title>
        <authorList>
            <person name="Pineiro-Iglesias B."/>
            <person name="Tunovic T."/>
            <person name="Unosson C."/>
            <person name="Inganas E."/>
            <person name="Ohlen M."/>
            <person name="Cardew S."/>
            <person name="Jensie-Markopoulos S."/>
            <person name="Salva-Serra F."/>
            <person name="Jaen-Luchoro D."/>
            <person name="Karlsson R."/>
            <person name="Svensson-Stadler L."/>
            <person name="Chun J."/>
            <person name="Moore E."/>
        </authorList>
    </citation>
    <scope>NUCLEOTIDE SEQUENCE [LARGE SCALE GENOMIC DNA]</scope>
    <source>
        <strain evidence="1 2">CCUG 32756T</strain>
    </source>
</reference>
<name>A0A5M9QPT7_9HELI</name>
<evidence type="ECO:0000313" key="2">
    <source>
        <dbReference type="Proteomes" id="UP000323707"/>
    </source>
</evidence>
<dbReference type="Pfam" id="PF04074">
    <property type="entry name" value="DUF386"/>
    <property type="match status" value="1"/>
</dbReference>
<dbReference type="InterPro" id="IPR037012">
    <property type="entry name" value="NanQ/TabA/YiaL_sf"/>
</dbReference>
<dbReference type="Gene3D" id="2.60.120.370">
    <property type="entry name" value="YhcH/YjgK/YiaL"/>
    <property type="match status" value="1"/>
</dbReference>
<dbReference type="PANTHER" id="PTHR34986:SF1">
    <property type="entry name" value="PROTEIN YIAL"/>
    <property type="match status" value="1"/>
</dbReference>
<gene>
    <name evidence="1" type="ORF">F4V45_02030</name>
</gene>
<dbReference type="PANTHER" id="PTHR34986">
    <property type="entry name" value="EVOLVED BETA-GALACTOSIDASE SUBUNIT BETA"/>
    <property type="match status" value="1"/>
</dbReference>
<dbReference type="Proteomes" id="UP000323707">
    <property type="component" value="Unassembled WGS sequence"/>
</dbReference>
<organism evidence="1 2">
    <name type="scientific">Helicobacter canis</name>
    <dbReference type="NCBI Taxonomy" id="29419"/>
    <lineage>
        <taxon>Bacteria</taxon>
        <taxon>Pseudomonadati</taxon>
        <taxon>Campylobacterota</taxon>
        <taxon>Epsilonproteobacteria</taxon>
        <taxon>Campylobacterales</taxon>
        <taxon>Helicobacteraceae</taxon>
        <taxon>Helicobacter</taxon>
    </lineage>
</organism>
<evidence type="ECO:0000313" key="1">
    <source>
        <dbReference type="EMBL" id="KAA8710713.1"/>
    </source>
</evidence>
<dbReference type="RefSeq" id="WP_150336832.1">
    <property type="nucleotide sequence ID" value="NZ_JAERIX010000026.1"/>
</dbReference>
<dbReference type="SUPFAM" id="SSF51197">
    <property type="entry name" value="Clavaminate synthase-like"/>
    <property type="match status" value="1"/>
</dbReference>
<comment type="caution">
    <text evidence="1">The sequence shown here is derived from an EMBL/GenBank/DDBJ whole genome shotgun (WGS) entry which is preliminary data.</text>
</comment>
<protein>
    <submittedName>
        <fullName evidence="1">DUF386 family protein</fullName>
    </submittedName>
</protein>
<dbReference type="AlphaFoldDB" id="A0A5M9QPT7"/>
<accession>A0A5M9QPT7</accession>
<dbReference type="NCBIfam" id="TIGR00022">
    <property type="entry name" value="YhcH/YjgK/YiaL family protein"/>
    <property type="match status" value="1"/>
</dbReference>
<sequence length="167" mass="18470">MAFVGKLCDMRAMFHTQALLGIYAYLSNACTKGSCEFERILSGEQTIQLDFGAFAIEQSYHLKDLSKAFYETHRNYVDLQLVVQGEEIFSIAAASDCAIKDPYNAEKDLITYHPPKHSSTLHLSAGMLAVFFPYDVHSGGLGAESLGIKPVYKSVVKVPVNLLAPRF</sequence>
<dbReference type="GO" id="GO:0005829">
    <property type="term" value="C:cytosol"/>
    <property type="evidence" value="ECO:0007669"/>
    <property type="project" value="TreeGrafter"/>
</dbReference>
<proteinExistence type="predicted"/>
<dbReference type="EMBL" id="VXKE01000006">
    <property type="protein sequence ID" value="KAA8710713.1"/>
    <property type="molecule type" value="Genomic_DNA"/>
</dbReference>
<dbReference type="InterPro" id="IPR004375">
    <property type="entry name" value="NanQ/TabA/YiaL"/>
</dbReference>